<dbReference type="STRING" id="1178515.SY83_12700"/>
<evidence type="ECO:0000256" key="3">
    <source>
        <dbReference type="ARBA" id="ARBA00022679"/>
    </source>
</evidence>
<dbReference type="Proteomes" id="UP000076927">
    <property type="component" value="Chromosome"/>
</dbReference>
<dbReference type="InterPro" id="IPR001296">
    <property type="entry name" value="Glyco_trans_1"/>
</dbReference>
<dbReference type="GO" id="GO:0016020">
    <property type="term" value="C:membrane"/>
    <property type="evidence" value="ECO:0007669"/>
    <property type="project" value="GOC"/>
</dbReference>
<evidence type="ECO:0008006" key="8">
    <source>
        <dbReference type="Google" id="ProtNLM"/>
    </source>
</evidence>
<dbReference type="EMBL" id="CP011388">
    <property type="protein sequence ID" value="ANE48894.1"/>
    <property type="molecule type" value="Genomic_DNA"/>
</dbReference>
<gene>
    <name evidence="6" type="ORF">SY83_12700</name>
</gene>
<name>A0A172TPQ3_9BACL</name>
<keyword evidence="7" id="KW-1185">Reference proteome</keyword>
<dbReference type="InterPro" id="IPR050519">
    <property type="entry name" value="Glycosyltransf_28_UgtP"/>
</dbReference>
<proteinExistence type="inferred from homology"/>
<evidence type="ECO:0000313" key="7">
    <source>
        <dbReference type="Proteomes" id="UP000076927"/>
    </source>
</evidence>
<dbReference type="Gene3D" id="3.40.50.2000">
    <property type="entry name" value="Glycogen Phosphorylase B"/>
    <property type="match status" value="1"/>
</dbReference>
<dbReference type="PANTHER" id="PTHR43025:SF3">
    <property type="entry name" value="MONOGALACTOSYLDIACYLGLYCEROL SYNTHASE 1, CHLOROPLASTIC"/>
    <property type="match status" value="1"/>
</dbReference>
<evidence type="ECO:0000259" key="5">
    <source>
        <dbReference type="Pfam" id="PF06925"/>
    </source>
</evidence>
<comment type="similarity">
    <text evidence="1">Belongs to the glycosyltransferase 28 family.</text>
</comment>
<dbReference type="AlphaFoldDB" id="A0A172TPQ3"/>
<evidence type="ECO:0000256" key="2">
    <source>
        <dbReference type="ARBA" id="ARBA00022676"/>
    </source>
</evidence>
<evidence type="ECO:0000256" key="1">
    <source>
        <dbReference type="ARBA" id="ARBA00006962"/>
    </source>
</evidence>
<dbReference type="InterPro" id="IPR009695">
    <property type="entry name" value="Diacylglyc_glucosyltr_N"/>
</dbReference>
<evidence type="ECO:0000313" key="6">
    <source>
        <dbReference type="EMBL" id="ANE48894.1"/>
    </source>
</evidence>
<dbReference type="Pfam" id="PF06925">
    <property type="entry name" value="MGDG_synth"/>
    <property type="match status" value="1"/>
</dbReference>
<dbReference type="Pfam" id="PF00534">
    <property type="entry name" value="Glycos_transf_1"/>
    <property type="match status" value="1"/>
</dbReference>
<dbReference type="RefSeq" id="WP_068611081.1">
    <property type="nucleotide sequence ID" value="NZ_CP011388.1"/>
</dbReference>
<dbReference type="KEGG" id="pswu:SY83_12700"/>
<sequence length="400" mass="45130">MKVLILYASYGDGHLQASRALRDAFQRRDVQVHMLDLFAEAHPLLNKFTKFLYIKSFTVLPSVYGWIYNVTKRMKHDTAFAEILHSFGTKKLQQMIERYDPDLVINTFPMQGICKLNETAGIRIPTYNVITDFDLHHRWVHPDIHKYYVATEDLKGQVEQLGVPASRIEVTGIPLKEAFNRTEHSSSSLGKMQAAASPEVQQTFGLDTGKRTLLLMAGAHGVMQGLQHLCAQLDRLADDVQVALVCGNNKFLCQQMRRAFANYPNIHVYGYVEEIHKLMSISTCIVTKPGGITLSESLSSALPILIYRPVPGQEQENASYLESKGAALISHKPKELCRQIKTLLQDPQILSEMREAIQALHKPNSSESIVSDIIHTTLTNQQPDYVFRLAKGDHRIESFS</sequence>
<organism evidence="6 7">
    <name type="scientific">Paenibacillus swuensis</name>
    <dbReference type="NCBI Taxonomy" id="1178515"/>
    <lineage>
        <taxon>Bacteria</taxon>
        <taxon>Bacillati</taxon>
        <taxon>Bacillota</taxon>
        <taxon>Bacilli</taxon>
        <taxon>Bacillales</taxon>
        <taxon>Paenibacillaceae</taxon>
        <taxon>Paenibacillus</taxon>
    </lineage>
</organism>
<dbReference type="GO" id="GO:0009247">
    <property type="term" value="P:glycolipid biosynthetic process"/>
    <property type="evidence" value="ECO:0007669"/>
    <property type="project" value="InterPro"/>
</dbReference>
<evidence type="ECO:0000259" key="4">
    <source>
        <dbReference type="Pfam" id="PF00534"/>
    </source>
</evidence>
<dbReference type="OrthoDB" id="9815663at2"/>
<reference evidence="6 7" key="1">
    <citation type="submission" date="2015-01" db="EMBL/GenBank/DDBJ databases">
        <title>Paenibacillus swuensis/DY6/whole genome sequencing.</title>
        <authorList>
            <person name="Kim M.K."/>
            <person name="Srinivasan S."/>
            <person name="Lee J.-J."/>
        </authorList>
    </citation>
    <scope>NUCLEOTIDE SEQUENCE [LARGE SCALE GENOMIC DNA]</scope>
    <source>
        <strain evidence="6 7">DY6</strain>
    </source>
</reference>
<keyword evidence="3" id="KW-0808">Transferase</keyword>
<feature type="domain" description="Glycosyl transferase family 1" evidence="4">
    <location>
        <begin position="210"/>
        <end position="356"/>
    </location>
</feature>
<dbReference type="SUPFAM" id="SSF53756">
    <property type="entry name" value="UDP-Glycosyltransferase/glycogen phosphorylase"/>
    <property type="match status" value="1"/>
</dbReference>
<keyword evidence="2" id="KW-0328">Glycosyltransferase</keyword>
<dbReference type="PANTHER" id="PTHR43025">
    <property type="entry name" value="MONOGALACTOSYLDIACYLGLYCEROL SYNTHASE"/>
    <property type="match status" value="1"/>
</dbReference>
<accession>A0A172TPQ3</accession>
<protein>
    <recommendedName>
        <fullName evidence="8">Diacylglycerol glucosyltransferase</fullName>
    </recommendedName>
</protein>
<dbReference type="GO" id="GO:0016758">
    <property type="term" value="F:hexosyltransferase activity"/>
    <property type="evidence" value="ECO:0007669"/>
    <property type="project" value="InterPro"/>
</dbReference>
<feature type="domain" description="Diacylglycerol glucosyltransferase N-terminal" evidence="5">
    <location>
        <begin position="14"/>
        <end position="174"/>
    </location>
</feature>
<dbReference type="PATRIC" id="fig|1178515.4.peg.2542"/>